<reference evidence="5" key="1">
    <citation type="submission" date="2016-06" db="UniProtKB">
        <authorList>
            <consortium name="WormBaseParasite"/>
        </authorList>
    </citation>
    <scope>IDENTIFICATION</scope>
</reference>
<protein>
    <submittedName>
        <fullName evidence="5">CID domain-containing protein</fullName>
    </submittedName>
</protein>
<dbReference type="GO" id="GO:0006369">
    <property type="term" value="P:termination of RNA polymerase II transcription"/>
    <property type="evidence" value="ECO:0007669"/>
    <property type="project" value="InterPro"/>
</dbReference>
<dbReference type="PANTHER" id="PTHR15921:SF3">
    <property type="entry name" value="PRE-MRNA CLEAVAGE COMPLEX 2 PROTEIN PCF11"/>
    <property type="match status" value="1"/>
</dbReference>
<dbReference type="InterPro" id="IPR006569">
    <property type="entry name" value="CID_dom"/>
</dbReference>
<feature type="domain" description="CID" evidence="2">
    <location>
        <begin position="1"/>
        <end position="68"/>
    </location>
</feature>
<dbReference type="SUPFAM" id="SSF48464">
    <property type="entry name" value="ENTH/VHS domain"/>
    <property type="match status" value="1"/>
</dbReference>
<keyword evidence="4" id="KW-1185">Reference proteome</keyword>
<organism evidence="5">
    <name type="scientific">Gongylonema pulchrum</name>
    <dbReference type="NCBI Taxonomy" id="637853"/>
    <lineage>
        <taxon>Eukaryota</taxon>
        <taxon>Metazoa</taxon>
        <taxon>Ecdysozoa</taxon>
        <taxon>Nematoda</taxon>
        <taxon>Chromadorea</taxon>
        <taxon>Rhabditida</taxon>
        <taxon>Spirurina</taxon>
        <taxon>Spiruromorpha</taxon>
        <taxon>Spiruroidea</taxon>
        <taxon>Gongylonematidae</taxon>
        <taxon>Gongylonema</taxon>
    </lineage>
</organism>
<dbReference type="PROSITE" id="PS51391">
    <property type="entry name" value="CID"/>
    <property type="match status" value="1"/>
</dbReference>
<proteinExistence type="predicted"/>
<accession>A0A183EBC4</accession>
<dbReference type="PANTHER" id="PTHR15921">
    <property type="entry name" value="PRE-MRNA CLEAVAGE COMPLEX II"/>
    <property type="match status" value="1"/>
</dbReference>
<dbReference type="AlphaFoldDB" id="A0A183EBC4"/>
<dbReference type="GO" id="GO:0005737">
    <property type="term" value="C:cytoplasm"/>
    <property type="evidence" value="ECO:0007669"/>
    <property type="project" value="TreeGrafter"/>
</dbReference>
<dbReference type="GO" id="GO:0031124">
    <property type="term" value="P:mRNA 3'-end processing"/>
    <property type="evidence" value="ECO:0007669"/>
    <property type="project" value="InterPro"/>
</dbReference>
<evidence type="ECO:0000313" key="3">
    <source>
        <dbReference type="EMBL" id="VDN31375.1"/>
    </source>
</evidence>
<dbReference type="Gene3D" id="1.25.40.90">
    <property type="match status" value="1"/>
</dbReference>
<evidence type="ECO:0000259" key="2">
    <source>
        <dbReference type="PROSITE" id="PS51391"/>
    </source>
</evidence>
<sequence>MDSVLKNVTAAGNYKEHIEKTIHQVFVHVFEMGDERTRSALHKLRQTWTGIFQRSTLYKIDLAVHAIDPAWPVVTPQPISAAAASSAPPQQQQQVSQPQQQQQHPRASPKVHVNPHFFQKTVASTANATTSGAAAPGAAAAAAAASASNFDYEGMMWMKDFALNPAIMCLTVHQQYAHLCEGHNYTLLQITSEIPLWHMPISSHLKLSLRVSRELEVLVLALSRSADGNIEV</sequence>
<reference evidence="3 4" key="2">
    <citation type="submission" date="2018-11" db="EMBL/GenBank/DDBJ databases">
        <authorList>
            <consortium name="Pathogen Informatics"/>
        </authorList>
    </citation>
    <scope>NUCLEOTIDE SEQUENCE [LARGE SCALE GENOMIC DNA]</scope>
</reference>
<dbReference type="OrthoDB" id="343582at2759"/>
<gene>
    <name evidence="3" type="ORF">GPUH_LOCUS18267</name>
</gene>
<feature type="region of interest" description="Disordered" evidence="1">
    <location>
        <begin position="81"/>
        <end position="110"/>
    </location>
</feature>
<dbReference type="EMBL" id="UYRT01086470">
    <property type="protein sequence ID" value="VDN31375.1"/>
    <property type="molecule type" value="Genomic_DNA"/>
</dbReference>
<dbReference type="GO" id="GO:0000993">
    <property type="term" value="F:RNA polymerase II complex binding"/>
    <property type="evidence" value="ECO:0007669"/>
    <property type="project" value="InterPro"/>
</dbReference>
<dbReference type="InterPro" id="IPR045154">
    <property type="entry name" value="PCF11-like"/>
</dbReference>
<feature type="compositionally biased region" description="Low complexity" evidence="1">
    <location>
        <begin position="81"/>
        <end position="108"/>
    </location>
</feature>
<evidence type="ECO:0000313" key="5">
    <source>
        <dbReference type="WBParaSite" id="GPUH_0001829001-mRNA-1"/>
    </source>
</evidence>
<dbReference type="GO" id="GO:0003729">
    <property type="term" value="F:mRNA binding"/>
    <property type="evidence" value="ECO:0007669"/>
    <property type="project" value="InterPro"/>
</dbReference>
<dbReference type="GO" id="GO:0005849">
    <property type="term" value="C:mRNA cleavage factor complex"/>
    <property type="evidence" value="ECO:0007669"/>
    <property type="project" value="TreeGrafter"/>
</dbReference>
<dbReference type="WBParaSite" id="GPUH_0001829001-mRNA-1">
    <property type="protein sequence ID" value="GPUH_0001829001-mRNA-1"/>
    <property type="gene ID" value="GPUH_0001829001"/>
</dbReference>
<dbReference type="Proteomes" id="UP000271098">
    <property type="component" value="Unassembled WGS sequence"/>
</dbReference>
<evidence type="ECO:0000313" key="4">
    <source>
        <dbReference type="Proteomes" id="UP000271098"/>
    </source>
</evidence>
<name>A0A183EBC4_9BILA</name>
<evidence type="ECO:0000256" key="1">
    <source>
        <dbReference type="SAM" id="MobiDB-lite"/>
    </source>
</evidence>
<dbReference type="InterPro" id="IPR008942">
    <property type="entry name" value="ENTH_VHS"/>
</dbReference>